<keyword evidence="13 14" id="KW-0326">Glycosidase</keyword>
<dbReference type="Gene3D" id="1.10.1670.10">
    <property type="entry name" value="Helix-hairpin-Helix base-excision DNA repair enzymes (C-terminal)"/>
    <property type="match status" value="1"/>
</dbReference>
<keyword evidence="17" id="KW-1185">Reference proteome</keyword>
<dbReference type="GO" id="GO:0006284">
    <property type="term" value="P:base-excision repair"/>
    <property type="evidence" value="ECO:0007669"/>
    <property type="project" value="UniProtKB-UniRule"/>
</dbReference>
<keyword evidence="10 14" id="KW-0408">Iron</keyword>
<name>I4D2U7_DESAJ</name>
<evidence type="ECO:0000256" key="13">
    <source>
        <dbReference type="ARBA" id="ARBA00023295"/>
    </source>
</evidence>
<gene>
    <name evidence="16" type="ordered locus">Desaci_1082</name>
</gene>
<dbReference type="GO" id="GO:0006298">
    <property type="term" value="P:mismatch repair"/>
    <property type="evidence" value="ECO:0007669"/>
    <property type="project" value="TreeGrafter"/>
</dbReference>
<dbReference type="InterPro" id="IPR005760">
    <property type="entry name" value="A/G_AdeGlyc_MutY"/>
</dbReference>
<dbReference type="CDD" id="cd03431">
    <property type="entry name" value="NUDIX_DNA_Glycosylase_C-MutY"/>
    <property type="match status" value="1"/>
</dbReference>
<dbReference type="InterPro" id="IPR029119">
    <property type="entry name" value="MutY_C"/>
</dbReference>
<evidence type="ECO:0000256" key="1">
    <source>
        <dbReference type="ARBA" id="ARBA00000843"/>
    </source>
</evidence>
<evidence type="ECO:0000313" key="17">
    <source>
        <dbReference type="Proteomes" id="UP000002892"/>
    </source>
</evidence>
<dbReference type="NCBIfam" id="TIGR01084">
    <property type="entry name" value="mutY"/>
    <property type="match status" value="1"/>
</dbReference>
<reference evidence="16 17" key="1">
    <citation type="journal article" date="2012" name="J. Bacteriol.">
        <title>Complete genome sequences of Desulfosporosinus orientis DSM765T, Desulfosporosinus youngiae DSM17734T, Desulfosporosinus meridiei DSM13257T, and Desulfosporosinus acidiphilus DSM22704T.</title>
        <authorList>
            <person name="Pester M."/>
            <person name="Brambilla E."/>
            <person name="Alazard D."/>
            <person name="Rattei T."/>
            <person name="Weinmaier T."/>
            <person name="Han J."/>
            <person name="Lucas S."/>
            <person name="Lapidus A."/>
            <person name="Cheng J.F."/>
            <person name="Goodwin L."/>
            <person name="Pitluck S."/>
            <person name="Peters L."/>
            <person name="Ovchinnikova G."/>
            <person name="Teshima H."/>
            <person name="Detter J.C."/>
            <person name="Han C.S."/>
            <person name="Tapia R."/>
            <person name="Land M.L."/>
            <person name="Hauser L."/>
            <person name="Kyrpides N.C."/>
            <person name="Ivanova N.N."/>
            <person name="Pagani I."/>
            <person name="Huntmann M."/>
            <person name="Wei C.L."/>
            <person name="Davenport K.W."/>
            <person name="Daligault H."/>
            <person name="Chain P.S."/>
            <person name="Chen A."/>
            <person name="Mavromatis K."/>
            <person name="Markowitz V."/>
            <person name="Szeto E."/>
            <person name="Mikhailova N."/>
            <person name="Pati A."/>
            <person name="Wagner M."/>
            <person name="Woyke T."/>
            <person name="Ollivier B."/>
            <person name="Klenk H.P."/>
            <person name="Spring S."/>
            <person name="Loy A."/>
        </authorList>
    </citation>
    <scope>NUCLEOTIDE SEQUENCE [LARGE SCALE GENOMIC DNA]</scope>
    <source>
        <strain evidence="17">DSM 22704 / JCM 16185 / SJ4</strain>
    </source>
</reference>
<dbReference type="HOGENOM" id="CLU_012862_0_1_9"/>
<dbReference type="eggNOG" id="COG1194">
    <property type="taxonomic scope" value="Bacteria"/>
</dbReference>
<dbReference type="InterPro" id="IPR000445">
    <property type="entry name" value="HhH_motif"/>
</dbReference>
<protein>
    <recommendedName>
        <fullName evidence="5 14">Adenine DNA glycosylase</fullName>
        <ecNumber evidence="4 14">3.2.2.31</ecNumber>
    </recommendedName>
</protein>
<evidence type="ECO:0000256" key="5">
    <source>
        <dbReference type="ARBA" id="ARBA00022023"/>
    </source>
</evidence>
<dbReference type="SUPFAM" id="SSF55811">
    <property type="entry name" value="Nudix"/>
    <property type="match status" value="1"/>
</dbReference>
<dbReference type="Pfam" id="PF00730">
    <property type="entry name" value="HhH-GPD"/>
    <property type="match status" value="1"/>
</dbReference>
<dbReference type="GO" id="GO:0051539">
    <property type="term" value="F:4 iron, 4 sulfur cluster binding"/>
    <property type="evidence" value="ECO:0007669"/>
    <property type="project" value="UniProtKB-UniRule"/>
</dbReference>
<dbReference type="InterPro" id="IPR003651">
    <property type="entry name" value="Endonuclease3_FeS-loop_motif"/>
</dbReference>
<evidence type="ECO:0000256" key="12">
    <source>
        <dbReference type="ARBA" id="ARBA00023204"/>
    </source>
</evidence>
<proteinExistence type="inferred from homology"/>
<dbReference type="GO" id="GO:0035485">
    <property type="term" value="F:adenine/guanine mispair binding"/>
    <property type="evidence" value="ECO:0007669"/>
    <property type="project" value="TreeGrafter"/>
</dbReference>
<dbReference type="InterPro" id="IPR015797">
    <property type="entry name" value="NUDIX_hydrolase-like_dom_sf"/>
</dbReference>
<sequence>MGAQKKMIQDDSTNSDIADLLLSWYQVKKRDLPWRKTKDPYTIWVSEVMLQQTQVKTVIPYYERFLQRFPNIKKLGESSIEEVLTEWRGLGYYVRARRMWEGAQYLLAQRAGKMPGNYDQLLKVPGIGKYTAGAIASIAFKEKVSAIDGNVLRVMSRLLAWVEPIESIKSYRYFDQRIAAWQSVFDPGDFNQALMELGAIICTPQKPNCLECPLLEVCRGKKQGNVLLYPVKRIKSQRQEVTRLTFVLRQRNEIYLQKRPADGLLASLWELPGVEILPEDSREDDFSTFSQADWFRLFQEAVADRSYDGVVQKQLAQVVPLQGPIWYNFSHRRWKILWVCLDVGNYPGTQKGAFESNLNMVKDDANTYTADEQKEHLVECDRCWVTSENFREIPLPVAFRGIFSEVFKEMAHTENKSF</sequence>
<dbReference type="SMART" id="SM00525">
    <property type="entry name" value="FES"/>
    <property type="match status" value="1"/>
</dbReference>
<keyword evidence="9 16" id="KW-0378">Hydrolase</keyword>
<dbReference type="AlphaFoldDB" id="I4D2U7"/>
<evidence type="ECO:0000256" key="11">
    <source>
        <dbReference type="ARBA" id="ARBA00023014"/>
    </source>
</evidence>
<evidence type="ECO:0000256" key="14">
    <source>
        <dbReference type="RuleBase" id="RU365096"/>
    </source>
</evidence>
<evidence type="ECO:0000259" key="15">
    <source>
        <dbReference type="SMART" id="SM00478"/>
    </source>
</evidence>
<dbReference type="Gene3D" id="1.10.340.30">
    <property type="entry name" value="Hypothetical protein, domain 2"/>
    <property type="match status" value="1"/>
</dbReference>
<dbReference type="KEGG" id="dai:Desaci_1082"/>
<evidence type="ECO:0000256" key="8">
    <source>
        <dbReference type="ARBA" id="ARBA00022763"/>
    </source>
</evidence>
<dbReference type="GO" id="GO:0034039">
    <property type="term" value="F:8-oxo-7,8-dihydroguanine DNA N-glycosylase activity"/>
    <property type="evidence" value="ECO:0007669"/>
    <property type="project" value="TreeGrafter"/>
</dbReference>
<comment type="function">
    <text evidence="2">Adenine glycosylase active on G-A mispairs. MutY also corrects error-prone DNA synthesis past GO lesions which are due to the oxidatively damaged form of guanine: 7,8-dihydro-8-oxoguanine (8-oxo-dGTP).</text>
</comment>
<evidence type="ECO:0000256" key="6">
    <source>
        <dbReference type="ARBA" id="ARBA00022485"/>
    </source>
</evidence>
<dbReference type="GO" id="GO:0032357">
    <property type="term" value="F:oxidized purine DNA binding"/>
    <property type="evidence" value="ECO:0007669"/>
    <property type="project" value="TreeGrafter"/>
</dbReference>
<dbReference type="RefSeq" id="WP_014826129.1">
    <property type="nucleotide sequence ID" value="NC_018068.1"/>
</dbReference>
<evidence type="ECO:0000256" key="2">
    <source>
        <dbReference type="ARBA" id="ARBA00002933"/>
    </source>
</evidence>
<dbReference type="FunFam" id="1.10.340.30:FF:000002">
    <property type="entry name" value="Adenine DNA glycosylase"/>
    <property type="match status" value="1"/>
</dbReference>
<evidence type="ECO:0000256" key="10">
    <source>
        <dbReference type="ARBA" id="ARBA00023004"/>
    </source>
</evidence>
<dbReference type="Pfam" id="PF14815">
    <property type="entry name" value="NUDIX_4"/>
    <property type="match status" value="1"/>
</dbReference>
<dbReference type="InterPro" id="IPR023170">
    <property type="entry name" value="HhH_base_excis_C"/>
</dbReference>
<dbReference type="InterPro" id="IPR044298">
    <property type="entry name" value="MIG/MutY"/>
</dbReference>
<dbReference type="SMART" id="SM00478">
    <property type="entry name" value="ENDO3c"/>
    <property type="match status" value="1"/>
</dbReference>
<evidence type="ECO:0000256" key="3">
    <source>
        <dbReference type="ARBA" id="ARBA00008343"/>
    </source>
</evidence>
<keyword evidence="11" id="KW-0411">Iron-sulfur</keyword>
<evidence type="ECO:0000256" key="9">
    <source>
        <dbReference type="ARBA" id="ARBA00022801"/>
    </source>
</evidence>
<keyword evidence="7" id="KW-0479">Metal-binding</keyword>
<dbReference type="EC" id="3.2.2.31" evidence="4 14"/>
<keyword evidence="6" id="KW-0004">4Fe-4S</keyword>
<dbReference type="PANTHER" id="PTHR42944">
    <property type="entry name" value="ADENINE DNA GLYCOSYLASE"/>
    <property type="match status" value="1"/>
</dbReference>
<comment type="similarity">
    <text evidence="3 14">Belongs to the Nth/MutY family.</text>
</comment>
<keyword evidence="12" id="KW-0234">DNA repair</keyword>
<dbReference type="PANTHER" id="PTHR42944:SF1">
    <property type="entry name" value="ADENINE DNA GLYCOSYLASE"/>
    <property type="match status" value="1"/>
</dbReference>
<comment type="catalytic activity">
    <reaction evidence="1 14">
        <text>Hydrolyzes free adenine bases from 7,8-dihydro-8-oxoguanine:adenine mismatched double-stranded DNA, leaving an apurinic site.</text>
        <dbReference type="EC" id="3.2.2.31"/>
    </reaction>
</comment>
<dbReference type="InterPro" id="IPR003265">
    <property type="entry name" value="HhH-GPD_domain"/>
</dbReference>
<dbReference type="GO" id="GO:0046872">
    <property type="term" value="F:metal ion binding"/>
    <property type="evidence" value="ECO:0007669"/>
    <property type="project" value="UniProtKB-UniRule"/>
</dbReference>
<evidence type="ECO:0000313" key="16">
    <source>
        <dbReference type="EMBL" id="AFM40121.1"/>
    </source>
</evidence>
<dbReference type="EMBL" id="CP003639">
    <property type="protein sequence ID" value="AFM40121.1"/>
    <property type="molecule type" value="Genomic_DNA"/>
</dbReference>
<dbReference type="Proteomes" id="UP000002892">
    <property type="component" value="Chromosome"/>
</dbReference>
<dbReference type="Pfam" id="PF00633">
    <property type="entry name" value="HHH"/>
    <property type="match status" value="1"/>
</dbReference>
<comment type="cofactor">
    <cofactor evidence="14">
        <name>[4Fe-4S] cluster</name>
        <dbReference type="ChEBI" id="CHEBI:49883"/>
    </cofactor>
    <text evidence="14">Binds 1 [4Fe-4S] cluster.</text>
</comment>
<evidence type="ECO:0000256" key="7">
    <source>
        <dbReference type="ARBA" id="ARBA00022723"/>
    </source>
</evidence>
<feature type="domain" description="HhH-GPD" evidence="15">
    <location>
        <begin position="49"/>
        <end position="200"/>
    </location>
</feature>
<dbReference type="CDD" id="cd00056">
    <property type="entry name" value="ENDO3c"/>
    <property type="match status" value="1"/>
</dbReference>
<organism evidence="16 17">
    <name type="scientific">Desulfosporosinus acidiphilus (strain DSM 22704 / JCM 16185 / SJ4)</name>
    <dbReference type="NCBI Taxonomy" id="646529"/>
    <lineage>
        <taxon>Bacteria</taxon>
        <taxon>Bacillati</taxon>
        <taxon>Bacillota</taxon>
        <taxon>Clostridia</taxon>
        <taxon>Eubacteriales</taxon>
        <taxon>Desulfitobacteriaceae</taxon>
        <taxon>Desulfosporosinus</taxon>
    </lineage>
</organism>
<keyword evidence="8 14" id="KW-0227">DNA damage</keyword>
<accession>I4D2U7</accession>
<evidence type="ECO:0000256" key="4">
    <source>
        <dbReference type="ARBA" id="ARBA00012045"/>
    </source>
</evidence>
<dbReference type="OrthoDB" id="9802365at2"/>
<dbReference type="SUPFAM" id="SSF48150">
    <property type="entry name" value="DNA-glycosylase"/>
    <property type="match status" value="1"/>
</dbReference>
<dbReference type="InterPro" id="IPR011257">
    <property type="entry name" value="DNA_glycosylase"/>
</dbReference>
<dbReference type="Gene3D" id="3.90.79.10">
    <property type="entry name" value="Nucleoside Triphosphate Pyrophosphohydrolase"/>
    <property type="match status" value="1"/>
</dbReference>
<dbReference type="GO" id="GO:0000701">
    <property type="term" value="F:purine-specific mismatch base pair DNA N-glycosylase activity"/>
    <property type="evidence" value="ECO:0007669"/>
    <property type="project" value="UniProtKB-EC"/>
</dbReference>
<dbReference type="STRING" id="646529.Desaci_1082"/>